<evidence type="ECO:0000256" key="1">
    <source>
        <dbReference type="ARBA" id="ARBA00006484"/>
    </source>
</evidence>
<dbReference type="InterPro" id="IPR036291">
    <property type="entry name" value="NAD(P)-bd_dom_sf"/>
</dbReference>
<dbReference type="Pfam" id="PF13561">
    <property type="entry name" value="adh_short_C2"/>
    <property type="match status" value="1"/>
</dbReference>
<gene>
    <name evidence="2" type="ORF">HS088_TW09G00480</name>
</gene>
<comment type="caution">
    <text evidence="2">The sequence shown here is derived from an EMBL/GenBank/DDBJ whole genome shotgun (WGS) entry which is preliminary data.</text>
</comment>
<keyword evidence="3" id="KW-1185">Reference proteome</keyword>
<dbReference type="Gene3D" id="3.40.50.720">
    <property type="entry name" value="NAD(P)-binding Rossmann-like Domain"/>
    <property type="match status" value="1"/>
</dbReference>
<proteinExistence type="inferred from homology"/>
<dbReference type="GO" id="GO:0005829">
    <property type="term" value="C:cytosol"/>
    <property type="evidence" value="ECO:0007669"/>
    <property type="project" value="TreeGrafter"/>
</dbReference>
<dbReference type="PANTHER" id="PTHR42820:SF1">
    <property type="entry name" value="SHORT-CHAIN DEHYDROGENASE_REDUCTASE FAMILY PROTEIN"/>
    <property type="match status" value="1"/>
</dbReference>
<dbReference type="GO" id="GO:0010301">
    <property type="term" value="F:xanthoxin dehydrogenase (NAD+) activity"/>
    <property type="evidence" value="ECO:0007669"/>
    <property type="project" value="TreeGrafter"/>
</dbReference>
<sequence>MAPHAYTGAKCGVIGLTKNVAAELGKYGIRVNAVSPYAIATDMLVSKFPREMKVEDILAGLQANARKNANLQGVDVTVNDVANGIHPV</sequence>
<reference evidence="2 3" key="1">
    <citation type="journal article" date="2020" name="Nat. Commun.">
        <title>Genome of Tripterygium wilfordii and identification of cytochrome P450 involved in triptolide biosynthesis.</title>
        <authorList>
            <person name="Tu L."/>
            <person name="Su P."/>
            <person name="Zhang Z."/>
            <person name="Gao L."/>
            <person name="Wang J."/>
            <person name="Hu T."/>
            <person name="Zhou J."/>
            <person name="Zhang Y."/>
            <person name="Zhao Y."/>
            <person name="Liu Y."/>
            <person name="Song Y."/>
            <person name="Tong Y."/>
            <person name="Lu Y."/>
            <person name="Yang J."/>
            <person name="Xu C."/>
            <person name="Jia M."/>
            <person name="Peters R.J."/>
            <person name="Huang L."/>
            <person name="Gao W."/>
        </authorList>
    </citation>
    <scope>NUCLEOTIDE SEQUENCE [LARGE SCALE GENOMIC DNA]</scope>
    <source>
        <strain evidence="3">cv. XIE 37</strain>
        <tissue evidence="2">Leaf</tissue>
    </source>
</reference>
<dbReference type="Proteomes" id="UP000593562">
    <property type="component" value="Unassembled WGS sequence"/>
</dbReference>
<name>A0A7J7D7X6_TRIWF</name>
<evidence type="ECO:0000313" key="2">
    <source>
        <dbReference type="EMBL" id="KAF5742432.1"/>
    </source>
</evidence>
<dbReference type="InParanoid" id="A0A7J7D7X6"/>
<accession>A0A7J7D7X6</accession>
<comment type="similarity">
    <text evidence="1">Belongs to the short-chain dehydrogenases/reductases (SDR) family.</text>
</comment>
<protein>
    <submittedName>
        <fullName evidence="2">Xanthoxin dehydrogenase</fullName>
    </submittedName>
</protein>
<dbReference type="SUPFAM" id="SSF51735">
    <property type="entry name" value="NAD(P)-binding Rossmann-fold domains"/>
    <property type="match status" value="1"/>
</dbReference>
<organism evidence="2 3">
    <name type="scientific">Tripterygium wilfordii</name>
    <name type="common">Thunder God vine</name>
    <dbReference type="NCBI Taxonomy" id="458696"/>
    <lineage>
        <taxon>Eukaryota</taxon>
        <taxon>Viridiplantae</taxon>
        <taxon>Streptophyta</taxon>
        <taxon>Embryophyta</taxon>
        <taxon>Tracheophyta</taxon>
        <taxon>Spermatophyta</taxon>
        <taxon>Magnoliopsida</taxon>
        <taxon>eudicotyledons</taxon>
        <taxon>Gunneridae</taxon>
        <taxon>Pentapetalae</taxon>
        <taxon>rosids</taxon>
        <taxon>fabids</taxon>
        <taxon>Celastrales</taxon>
        <taxon>Celastraceae</taxon>
        <taxon>Tripterygium</taxon>
    </lineage>
</organism>
<dbReference type="PANTHER" id="PTHR42820">
    <property type="entry name" value="SHORT-CHAIN DEHYDROGENASE REDUCTASE"/>
    <property type="match status" value="1"/>
</dbReference>
<dbReference type="GO" id="GO:0009688">
    <property type="term" value="P:abscisic acid biosynthetic process"/>
    <property type="evidence" value="ECO:0007669"/>
    <property type="project" value="TreeGrafter"/>
</dbReference>
<dbReference type="EMBL" id="JAAARO010000009">
    <property type="protein sequence ID" value="KAF5742432.1"/>
    <property type="molecule type" value="Genomic_DNA"/>
</dbReference>
<dbReference type="PRINTS" id="PR00081">
    <property type="entry name" value="GDHRDH"/>
</dbReference>
<evidence type="ECO:0000313" key="3">
    <source>
        <dbReference type="Proteomes" id="UP000593562"/>
    </source>
</evidence>
<dbReference type="AlphaFoldDB" id="A0A7J7D7X6"/>
<dbReference type="InterPro" id="IPR002347">
    <property type="entry name" value="SDR_fam"/>
</dbReference>